<organism evidence="1 2">
    <name type="scientific">Turicibacter bilis</name>
    <dbReference type="NCBI Taxonomy" id="2735723"/>
    <lineage>
        <taxon>Bacteria</taxon>
        <taxon>Bacillati</taxon>
        <taxon>Bacillota</taxon>
        <taxon>Erysipelotrichia</taxon>
        <taxon>Erysipelotrichales</taxon>
        <taxon>Turicibacteraceae</taxon>
        <taxon>Turicibacter</taxon>
    </lineage>
</organism>
<dbReference type="AlphaFoldDB" id="A0A9Q9CJM3"/>
<accession>A0A9Q9CJM3</accession>
<evidence type="ECO:0000313" key="1">
    <source>
        <dbReference type="EMBL" id="UUF07479.1"/>
    </source>
</evidence>
<dbReference type="RefSeq" id="WP_212724272.1">
    <property type="nucleotide sequence ID" value="NZ_CP071250.1"/>
</dbReference>
<sequence>MLWFERLNKIQGFDINDPANARQNSYAWSMAEFGDYIYVGTCRNMLISAATSFSGQLNQNPIITTGIDNNAEIWRYKKDGSCPWQRVFKTNSSDNSYGFRAMITHQSEYSCAIYAATIGEQVYVFKSEDGVHWKKLYTPELVGTSSRAFASLNGRLYIATLDEAIGGGTPYLYSSQDPEFEPFELVINPNSRSFIPSQNPVGGVDSLQVFNHKLYVGIETESGAEIWRSNDSYPTMNDWTLVADKGFGDAMNRNVMSTGVFKNHLYIAVTKELPLALFAPIGFDLIRVDKNDNWEVVVGGKPLMPSSPSAGKRNKSISGFNSGFNNIFNVYGWQIKEYENHLILTTYDASTNVRLLYEVFRQNKEQYIENMGIENYTKIVRAYSKILCLLNKYNYPKGFDLYTSTDGCHFTPRVLDGLHDPYSYGGRTLLVSREDELYLGTANPYYGCDVWKARYFNSNCCHSNGNLNAYFNSLNQMNGELQKVYPELIEALENMFTLRAQATNQQSDS</sequence>
<dbReference type="EMBL" id="CP071250">
    <property type="protein sequence ID" value="UUF07479.1"/>
    <property type="molecule type" value="Genomic_DNA"/>
</dbReference>
<protein>
    <submittedName>
        <fullName evidence="1">Uncharacterized protein</fullName>
    </submittedName>
</protein>
<evidence type="ECO:0000313" key="2">
    <source>
        <dbReference type="Proteomes" id="UP001058072"/>
    </source>
</evidence>
<dbReference type="Proteomes" id="UP001058072">
    <property type="component" value="Chromosome"/>
</dbReference>
<gene>
    <name evidence="1" type="ORF">J0J70_07500</name>
</gene>
<name>A0A9Q9CJM3_9FIRM</name>
<proteinExistence type="predicted"/>
<reference evidence="1" key="1">
    <citation type="submission" date="2021-03" db="EMBL/GenBank/DDBJ databases">
        <title>Comparative Genomics and Metabolomics in the genus Turicibacter.</title>
        <authorList>
            <person name="Maki J."/>
            <person name="Looft T."/>
        </authorList>
    </citation>
    <scope>NUCLEOTIDE SEQUENCE</scope>
    <source>
        <strain evidence="1">ISU324</strain>
    </source>
</reference>